<keyword evidence="1 2" id="KW-0238">DNA-binding</keyword>
<feature type="region of interest" description="Disordered" evidence="3">
    <location>
        <begin position="16"/>
        <end position="42"/>
    </location>
</feature>
<evidence type="ECO:0000256" key="1">
    <source>
        <dbReference type="ARBA" id="ARBA00023125"/>
    </source>
</evidence>
<dbReference type="OrthoDB" id="2356263at2"/>
<dbReference type="Pfam" id="PF00440">
    <property type="entry name" value="TetR_N"/>
    <property type="match status" value="1"/>
</dbReference>
<sequence>MSSIRERPPVAFVRHSERNEQRMPRTATLASGTGRNSGRQSGKERISNAAMLLFARMPYCDTSLRDIAAAAEVDVAYVHRSFGSKAEIFRHALAALDPLDDIMVATDGRSMISRLCDLAFLRDPRIQEDVRPLHLLIQSSLCSEARDIIAQFIDTSLALPLSKAFGFENPGRAHFALSLLSGFVTHRAVMGPANFPGIPEADQRRMLETALTNAMCDTDGRSGPVDKSADIV</sequence>
<accession>A0A844H8J0</accession>
<dbReference type="GO" id="GO:0003677">
    <property type="term" value="F:DNA binding"/>
    <property type="evidence" value="ECO:0007669"/>
    <property type="project" value="UniProtKB-UniRule"/>
</dbReference>
<dbReference type="InterPro" id="IPR009057">
    <property type="entry name" value="Homeodomain-like_sf"/>
</dbReference>
<feature type="compositionally biased region" description="Polar residues" evidence="3">
    <location>
        <begin position="28"/>
        <end position="40"/>
    </location>
</feature>
<feature type="DNA-binding region" description="H-T-H motif" evidence="2">
    <location>
        <begin position="63"/>
        <end position="82"/>
    </location>
</feature>
<keyword evidence="6" id="KW-1185">Reference proteome</keyword>
<dbReference type="EMBL" id="WMIF01000026">
    <property type="protein sequence ID" value="MTH36003.1"/>
    <property type="molecule type" value="Genomic_DNA"/>
</dbReference>
<evidence type="ECO:0000256" key="2">
    <source>
        <dbReference type="PROSITE-ProRule" id="PRU00335"/>
    </source>
</evidence>
<dbReference type="Proteomes" id="UP000442533">
    <property type="component" value="Unassembled WGS sequence"/>
</dbReference>
<evidence type="ECO:0000256" key="3">
    <source>
        <dbReference type="SAM" id="MobiDB-lite"/>
    </source>
</evidence>
<reference evidence="5 6" key="1">
    <citation type="submission" date="2019-11" db="EMBL/GenBank/DDBJ databases">
        <authorList>
            <person name="Dong K."/>
        </authorList>
    </citation>
    <scope>NUCLEOTIDE SEQUENCE [LARGE SCALE GENOMIC DNA]</scope>
    <source>
        <strain evidence="5 6">JCM 17370</strain>
    </source>
</reference>
<name>A0A844H8J0_9RHOB</name>
<feature type="domain" description="HTH tetR-type" evidence="4">
    <location>
        <begin position="40"/>
        <end position="100"/>
    </location>
</feature>
<dbReference type="Gene3D" id="1.10.357.10">
    <property type="entry name" value="Tetracycline Repressor, domain 2"/>
    <property type="match status" value="1"/>
</dbReference>
<evidence type="ECO:0000313" key="5">
    <source>
        <dbReference type="EMBL" id="MTH36003.1"/>
    </source>
</evidence>
<dbReference type="AlphaFoldDB" id="A0A844H8J0"/>
<organism evidence="5 6">
    <name type="scientific">Paracoccus limosus</name>
    <dbReference type="NCBI Taxonomy" id="913252"/>
    <lineage>
        <taxon>Bacteria</taxon>
        <taxon>Pseudomonadati</taxon>
        <taxon>Pseudomonadota</taxon>
        <taxon>Alphaproteobacteria</taxon>
        <taxon>Rhodobacterales</taxon>
        <taxon>Paracoccaceae</taxon>
        <taxon>Paracoccus</taxon>
    </lineage>
</organism>
<gene>
    <name evidence="5" type="ORF">GL279_15465</name>
</gene>
<dbReference type="InterPro" id="IPR001647">
    <property type="entry name" value="HTH_TetR"/>
</dbReference>
<proteinExistence type="predicted"/>
<evidence type="ECO:0000313" key="6">
    <source>
        <dbReference type="Proteomes" id="UP000442533"/>
    </source>
</evidence>
<dbReference type="SUPFAM" id="SSF46689">
    <property type="entry name" value="Homeodomain-like"/>
    <property type="match status" value="1"/>
</dbReference>
<protein>
    <submittedName>
        <fullName evidence="5">TetR family transcriptional regulator</fullName>
    </submittedName>
</protein>
<comment type="caution">
    <text evidence="5">The sequence shown here is derived from an EMBL/GenBank/DDBJ whole genome shotgun (WGS) entry which is preliminary data.</text>
</comment>
<dbReference type="PROSITE" id="PS50977">
    <property type="entry name" value="HTH_TETR_2"/>
    <property type="match status" value="1"/>
</dbReference>
<evidence type="ECO:0000259" key="4">
    <source>
        <dbReference type="PROSITE" id="PS50977"/>
    </source>
</evidence>